<protein>
    <submittedName>
        <fullName evidence="1">Uncharacterized protein</fullName>
    </submittedName>
</protein>
<dbReference type="AlphaFoldDB" id="A0A0P0GHU5"/>
<evidence type="ECO:0000313" key="1">
    <source>
        <dbReference type="EMBL" id="ALJ57286.1"/>
    </source>
</evidence>
<name>A0A0P0GHU5_9BACE</name>
<dbReference type="EMBL" id="CP012801">
    <property type="protein sequence ID" value="ALJ57286.1"/>
    <property type="molecule type" value="Genomic_DNA"/>
</dbReference>
<accession>A0A0P0GHU5</accession>
<gene>
    <name evidence="1" type="ORF">BcellWH2_00009</name>
</gene>
<dbReference type="PATRIC" id="fig|246787.4.peg.9"/>
<organism evidence="1 2">
    <name type="scientific">Bacteroides cellulosilyticus</name>
    <dbReference type="NCBI Taxonomy" id="246787"/>
    <lineage>
        <taxon>Bacteria</taxon>
        <taxon>Pseudomonadati</taxon>
        <taxon>Bacteroidota</taxon>
        <taxon>Bacteroidia</taxon>
        <taxon>Bacteroidales</taxon>
        <taxon>Bacteroidaceae</taxon>
        <taxon>Bacteroides</taxon>
    </lineage>
</organism>
<sequence>MKKKRISIRFDDRTLMLLEELSNKTSVKVSVVVRSLVMKGINDIVDDAGNLKLDENRYKNSNYYPVIAGNIARNYDKLRALCFRQVTGYFDSRSHEDIFQDTVLYVIQDEESLKCTTDEDLIRHFLHRYRMIEFQTIRDAQQLKKIPYADYIQAKEDTTERQ</sequence>
<dbReference type="KEGG" id="bcel:BcellWH2_00009"/>
<proteinExistence type="predicted"/>
<dbReference type="RefSeq" id="WP_236707615.1">
    <property type="nucleotide sequence ID" value="NZ_CP012801.1"/>
</dbReference>
<evidence type="ECO:0000313" key="2">
    <source>
        <dbReference type="Proteomes" id="UP000061809"/>
    </source>
</evidence>
<reference evidence="1 2" key="1">
    <citation type="journal article" date="2015" name="Science">
        <title>Genetic determinants of in vivo fitness and diet responsiveness in multiple human gut Bacteroides.</title>
        <authorList>
            <person name="Wu M."/>
            <person name="McNulty N.P."/>
            <person name="Rodionov D.A."/>
            <person name="Khoroshkin M.S."/>
            <person name="Griffin N.W."/>
            <person name="Cheng J."/>
            <person name="Latreille P."/>
            <person name="Kerstetter R.A."/>
            <person name="Terrapon N."/>
            <person name="Henrissat B."/>
            <person name="Osterman A.L."/>
            <person name="Gordon J.I."/>
        </authorList>
    </citation>
    <scope>NUCLEOTIDE SEQUENCE [LARGE SCALE GENOMIC DNA]</scope>
    <source>
        <strain evidence="1 2">WH2</strain>
    </source>
</reference>
<dbReference type="Proteomes" id="UP000061809">
    <property type="component" value="Chromosome"/>
</dbReference>